<dbReference type="InterPro" id="IPR050680">
    <property type="entry name" value="YpeA/RimI_acetyltransf"/>
</dbReference>
<dbReference type="CDD" id="cd04301">
    <property type="entry name" value="NAT_SF"/>
    <property type="match status" value="1"/>
</dbReference>
<gene>
    <name evidence="4" type="ORF">HNQ94_001570</name>
</gene>
<dbReference type="Proteomes" id="UP000581688">
    <property type="component" value="Unassembled WGS sequence"/>
</dbReference>
<organism evidence="4 5">
    <name type="scientific">Salirhabdus euzebyi</name>
    <dbReference type="NCBI Taxonomy" id="394506"/>
    <lineage>
        <taxon>Bacteria</taxon>
        <taxon>Bacillati</taxon>
        <taxon>Bacillota</taxon>
        <taxon>Bacilli</taxon>
        <taxon>Bacillales</taxon>
        <taxon>Bacillaceae</taxon>
        <taxon>Salirhabdus</taxon>
    </lineage>
</organism>
<dbReference type="InterPro" id="IPR016181">
    <property type="entry name" value="Acyl_CoA_acyltransferase"/>
</dbReference>
<dbReference type="Pfam" id="PF00583">
    <property type="entry name" value="Acetyltransf_1"/>
    <property type="match status" value="1"/>
</dbReference>
<dbReference type="GO" id="GO:0005840">
    <property type="term" value="C:ribosome"/>
    <property type="evidence" value="ECO:0007669"/>
    <property type="project" value="UniProtKB-KW"/>
</dbReference>
<comment type="caution">
    <text evidence="4">The sequence shown here is derived from an EMBL/GenBank/DDBJ whole genome shotgun (WGS) entry which is preliminary data.</text>
</comment>
<proteinExistence type="predicted"/>
<dbReference type="AlphaFoldDB" id="A0A841Q434"/>
<protein>
    <submittedName>
        <fullName evidence="4">Ribosomal protein S18 acetylase RimI-like enzyme</fullName>
    </submittedName>
</protein>
<name>A0A841Q434_9BACI</name>
<dbReference type="EMBL" id="JACHGH010000004">
    <property type="protein sequence ID" value="MBB6453122.1"/>
    <property type="molecule type" value="Genomic_DNA"/>
</dbReference>
<keyword evidence="4" id="KW-0689">Ribosomal protein</keyword>
<evidence type="ECO:0000256" key="1">
    <source>
        <dbReference type="ARBA" id="ARBA00022679"/>
    </source>
</evidence>
<evidence type="ECO:0000256" key="2">
    <source>
        <dbReference type="ARBA" id="ARBA00023315"/>
    </source>
</evidence>
<dbReference type="SUPFAM" id="SSF55729">
    <property type="entry name" value="Acyl-CoA N-acyltransferases (Nat)"/>
    <property type="match status" value="1"/>
</dbReference>
<accession>A0A841Q434</accession>
<keyword evidence="2" id="KW-0012">Acyltransferase</keyword>
<feature type="domain" description="N-acetyltransferase" evidence="3">
    <location>
        <begin position="22"/>
        <end position="167"/>
    </location>
</feature>
<dbReference type="GO" id="GO:0016747">
    <property type="term" value="F:acyltransferase activity, transferring groups other than amino-acyl groups"/>
    <property type="evidence" value="ECO:0007669"/>
    <property type="project" value="InterPro"/>
</dbReference>
<dbReference type="RefSeq" id="WP_174495763.1">
    <property type="nucleotide sequence ID" value="NZ_CADDWK010000004.1"/>
</dbReference>
<sequence length="167" mass="18961">MNEIKIEQVFSIKKYKDQLSNILIHIVQTGASIGFLPPLNQTDAKIYWDNVMSDEVILLIAKVNDHIVGTVQIHLCKKQNGSHRAEIAKLMTHPNYQRKGIGKLLMDEAEKVAKQYQRTLLVLDTREGDISNHLYLSLGYIEAGKIPNYSISMNGNLSATVFYYKLI</sequence>
<dbReference type="InterPro" id="IPR000182">
    <property type="entry name" value="GNAT_dom"/>
</dbReference>
<dbReference type="PANTHER" id="PTHR43420:SF41">
    <property type="entry name" value="IAA ACETYLTRANSFERASE"/>
    <property type="match status" value="1"/>
</dbReference>
<evidence type="ECO:0000313" key="5">
    <source>
        <dbReference type="Proteomes" id="UP000581688"/>
    </source>
</evidence>
<evidence type="ECO:0000259" key="3">
    <source>
        <dbReference type="PROSITE" id="PS51186"/>
    </source>
</evidence>
<reference evidence="4 5" key="1">
    <citation type="submission" date="2020-08" db="EMBL/GenBank/DDBJ databases">
        <title>Genomic Encyclopedia of Type Strains, Phase IV (KMG-IV): sequencing the most valuable type-strain genomes for metagenomic binning, comparative biology and taxonomic classification.</title>
        <authorList>
            <person name="Goeker M."/>
        </authorList>
    </citation>
    <scope>NUCLEOTIDE SEQUENCE [LARGE SCALE GENOMIC DNA]</scope>
    <source>
        <strain evidence="4 5">DSM 19612</strain>
    </source>
</reference>
<keyword evidence="5" id="KW-1185">Reference proteome</keyword>
<dbReference type="PROSITE" id="PS51186">
    <property type="entry name" value="GNAT"/>
    <property type="match status" value="1"/>
</dbReference>
<keyword evidence="1" id="KW-0808">Transferase</keyword>
<dbReference type="Gene3D" id="3.40.630.30">
    <property type="match status" value="1"/>
</dbReference>
<evidence type="ECO:0000313" key="4">
    <source>
        <dbReference type="EMBL" id="MBB6453122.1"/>
    </source>
</evidence>
<dbReference type="PANTHER" id="PTHR43420">
    <property type="entry name" value="ACETYLTRANSFERASE"/>
    <property type="match status" value="1"/>
</dbReference>
<keyword evidence="4" id="KW-0687">Ribonucleoprotein</keyword>